<feature type="domain" description="WLM" evidence="1">
    <location>
        <begin position="33"/>
        <end position="86"/>
    </location>
</feature>
<proteinExistence type="predicted"/>
<dbReference type="AlphaFoldDB" id="A0A6C0IWM0"/>
<sequence>MEQKYFIENILHRYNPDGLEEKNISFTGTSFTQNKGSTMVLCLRDKKTGKLQDPNTIKYVYLHELCHVGAVTWQHTTEFWESFIWLLKTLDDAGIYKTLDYNKTPKPYCGIVIDSTPYFST</sequence>
<dbReference type="InterPro" id="IPR013536">
    <property type="entry name" value="WLM_dom"/>
</dbReference>
<dbReference type="Gene3D" id="3.30.2010.10">
    <property type="entry name" value="Metalloproteases ('zincins'), catalytic domain"/>
    <property type="match status" value="1"/>
</dbReference>
<name>A0A6C0IWM0_9ZZZZ</name>
<accession>A0A6C0IWM0</accession>
<reference evidence="2" key="1">
    <citation type="journal article" date="2020" name="Nature">
        <title>Giant virus diversity and host interactions through global metagenomics.</title>
        <authorList>
            <person name="Schulz F."/>
            <person name="Roux S."/>
            <person name="Paez-Espino D."/>
            <person name="Jungbluth S."/>
            <person name="Walsh D.A."/>
            <person name="Denef V.J."/>
            <person name="McMahon K.D."/>
            <person name="Konstantinidis K.T."/>
            <person name="Eloe-Fadrosh E.A."/>
            <person name="Kyrpides N.C."/>
            <person name="Woyke T."/>
        </authorList>
    </citation>
    <scope>NUCLEOTIDE SEQUENCE</scope>
    <source>
        <strain evidence="2">GVMAG-M-3300024336-7</strain>
    </source>
</reference>
<dbReference type="EMBL" id="MN740267">
    <property type="protein sequence ID" value="QHT96816.1"/>
    <property type="molecule type" value="Genomic_DNA"/>
</dbReference>
<dbReference type="Pfam" id="PF08325">
    <property type="entry name" value="WLM"/>
    <property type="match status" value="1"/>
</dbReference>
<protein>
    <recommendedName>
        <fullName evidence="1">WLM domain-containing protein</fullName>
    </recommendedName>
</protein>
<evidence type="ECO:0000259" key="1">
    <source>
        <dbReference type="Pfam" id="PF08325"/>
    </source>
</evidence>
<organism evidence="2">
    <name type="scientific">viral metagenome</name>
    <dbReference type="NCBI Taxonomy" id="1070528"/>
    <lineage>
        <taxon>unclassified sequences</taxon>
        <taxon>metagenomes</taxon>
        <taxon>organismal metagenomes</taxon>
    </lineage>
</organism>
<evidence type="ECO:0000313" key="2">
    <source>
        <dbReference type="EMBL" id="QHT96816.1"/>
    </source>
</evidence>